<dbReference type="PANTHER" id="PTHR42893">
    <property type="entry name" value="PROTEIN DETOXIFICATION 44, CHLOROPLASTIC-RELATED"/>
    <property type="match status" value="1"/>
</dbReference>
<keyword evidence="4 6" id="KW-1133">Transmembrane helix</keyword>
<comment type="similarity">
    <text evidence="2">Belongs to the multi antimicrobial extrusion (MATE) (TC 2.A.66.1) family.</text>
</comment>
<accession>A0AA38TWL0</accession>
<dbReference type="Proteomes" id="UP001172457">
    <property type="component" value="Chromosome 3"/>
</dbReference>
<dbReference type="GO" id="GO:0016020">
    <property type="term" value="C:membrane"/>
    <property type="evidence" value="ECO:0007669"/>
    <property type="project" value="UniProtKB-SubCell"/>
</dbReference>
<dbReference type="EMBL" id="JARYMX010000003">
    <property type="protein sequence ID" value="KAJ9558957.1"/>
    <property type="molecule type" value="Genomic_DNA"/>
</dbReference>
<dbReference type="PANTHER" id="PTHR42893:SF4">
    <property type="entry name" value="PROTEIN DETOXIFICATION 42"/>
    <property type="match status" value="1"/>
</dbReference>
<evidence type="ECO:0000256" key="4">
    <source>
        <dbReference type="ARBA" id="ARBA00022989"/>
    </source>
</evidence>
<evidence type="ECO:0000256" key="3">
    <source>
        <dbReference type="ARBA" id="ARBA00022692"/>
    </source>
</evidence>
<evidence type="ECO:0000313" key="8">
    <source>
        <dbReference type="Proteomes" id="UP001172457"/>
    </source>
</evidence>
<sequence>MHLAEVSCILSTNDSVPFLCVSVCFGTQPINALAFVFDGVNFGASDFAYVGYSMVALTLYMSLRALTGFWRCIFLIVNNVNLKDEVYISLFLCTPFSIFYEHLENRDENRIMVLSQGYN</sequence>
<feature type="non-terminal residue" evidence="7">
    <location>
        <position position="1"/>
    </location>
</feature>
<comment type="caution">
    <text evidence="7">The sequence shown here is derived from an EMBL/GenBank/DDBJ whole genome shotgun (WGS) entry which is preliminary data.</text>
</comment>
<comment type="subcellular location">
    <subcellularLocation>
        <location evidence="1">Membrane</location>
        <topology evidence="1">Multi-pass membrane protein</topology>
    </subcellularLocation>
</comment>
<keyword evidence="8" id="KW-1185">Reference proteome</keyword>
<keyword evidence="3 6" id="KW-0812">Transmembrane</keyword>
<feature type="transmembrane region" description="Helical" evidence="6">
    <location>
        <begin position="16"/>
        <end position="37"/>
    </location>
</feature>
<protein>
    <submittedName>
        <fullName evidence="7">Uncharacterized protein</fullName>
    </submittedName>
</protein>
<evidence type="ECO:0000256" key="6">
    <source>
        <dbReference type="SAM" id="Phobius"/>
    </source>
</evidence>
<evidence type="ECO:0000256" key="1">
    <source>
        <dbReference type="ARBA" id="ARBA00004141"/>
    </source>
</evidence>
<proteinExistence type="inferred from homology"/>
<evidence type="ECO:0000256" key="5">
    <source>
        <dbReference type="ARBA" id="ARBA00023136"/>
    </source>
</evidence>
<organism evidence="7 8">
    <name type="scientific">Centaurea solstitialis</name>
    <name type="common">yellow star-thistle</name>
    <dbReference type="NCBI Taxonomy" id="347529"/>
    <lineage>
        <taxon>Eukaryota</taxon>
        <taxon>Viridiplantae</taxon>
        <taxon>Streptophyta</taxon>
        <taxon>Embryophyta</taxon>
        <taxon>Tracheophyta</taxon>
        <taxon>Spermatophyta</taxon>
        <taxon>Magnoliopsida</taxon>
        <taxon>eudicotyledons</taxon>
        <taxon>Gunneridae</taxon>
        <taxon>Pentapetalae</taxon>
        <taxon>asterids</taxon>
        <taxon>campanulids</taxon>
        <taxon>Asterales</taxon>
        <taxon>Asteraceae</taxon>
        <taxon>Carduoideae</taxon>
        <taxon>Cardueae</taxon>
        <taxon>Centaureinae</taxon>
        <taxon>Centaurea</taxon>
    </lineage>
</organism>
<dbReference type="InterPro" id="IPR044644">
    <property type="entry name" value="DinF-like"/>
</dbReference>
<feature type="transmembrane region" description="Helical" evidence="6">
    <location>
        <begin position="86"/>
        <end position="103"/>
    </location>
</feature>
<keyword evidence="5 6" id="KW-0472">Membrane</keyword>
<reference evidence="7" key="1">
    <citation type="submission" date="2023-03" db="EMBL/GenBank/DDBJ databases">
        <title>Chromosome-scale reference genome and RAD-based genetic map of yellow starthistle (Centaurea solstitialis) reveal putative structural variation and QTLs associated with invader traits.</title>
        <authorList>
            <person name="Reatini B."/>
            <person name="Cang F.A."/>
            <person name="Jiang Q."/>
            <person name="Mckibben M.T.W."/>
            <person name="Barker M.S."/>
            <person name="Rieseberg L.H."/>
            <person name="Dlugosch K.M."/>
        </authorList>
    </citation>
    <scope>NUCLEOTIDE SEQUENCE</scope>
    <source>
        <strain evidence="7">CAN-66</strain>
        <tissue evidence="7">Leaf</tissue>
    </source>
</reference>
<evidence type="ECO:0000313" key="7">
    <source>
        <dbReference type="EMBL" id="KAJ9558957.1"/>
    </source>
</evidence>
<name>A0AA38TWL0_9ASTR</name>
<evidence type="ECO:0000256" key="2">
    <source>
        <dbReference type="ARBA" id="ARBA00010199"/>
    </source>
</evidence>
<dbReference type="AlphaFoldDB" id="A0AA38TWL0"/>
<feature type="transmembrane region" description="Helical" evidence="6">
    <location>
        <begin position="49"/>
        <end position="66"/>
    </location>
</feature>
<gene>
    <name evidence="7" type="ORF">OSB04_013571</name>
</gene>